<name>A0A382YDS3_9ZZZZ</name>
<feature type="non-terminal residue" evidence="1">
    <location>
        <position position="73"/>
    </location>
</feature>
<organism evidence="1">
    <name type="scientific">marine metagenome</name>
    <dbReference type="NCBI Taxonomy" id="408172"/>
    <lineage>
        <taxon>unclassified sequences</taxon>
        <taxon>metagenomes</taxon>
        <taxon>ecological metagenomes</taxon>
    </lineage>
</organism>
<protein>
    <submittedName>
        <fullName evidence="1">Uncharacterized protein</fullName>
    </submittedName>
</protein>
<sequence length="73" mass="8023">MARELGIEMTWEEATRAFGGKTIDAVVYGMKELSGDDLPDDWVPRLVQNVSEAYKYGLVAMDGISGVLDSLKI</sequence>
<dbReference type="SUPFAM" id="SSF56784">
    <property type="entry name" value="HAD-like"/>
    <property type="match status" value="1"/>
</dbReference>
<evidence type="ECO:0000313" key="1">
    <source>
        <dbReference type="EMBL" id="SVD81139.1"/>
    </source>
</evidence>
<accession>A0A382YDS3</accession>
<reference evidence="1" key="1">
    <citation type="submission" date="2018-05" db="EMBL/GenBank/DDBJ databases">
        <authorList>
            <person name="Lanie J.A."/>
            <person name="Ng W.-L."/>
            <person name="Kazmierczak K.M."/>
            <person name="Andrzejewski T.M."/>
            <person name="Davidsen T.M."/>
            <person name="Wayne K.J."/>
            <person name="Tettelin H."/>
            <person name="Glass J.I."/>
            <person name="Rusch D."/>
            <person name="Podicherti R."/>
            <person name="Tsui H.-C.T."/>
            <person name="Winkler M.E."/>
        </authorList>
    </citation>
    <scope>NUCLEOTIDE SEQUENCE</scope>
</reference>
<dbReference type="InterPro" id="IPR036412">
    <property type="entry name" value="HAD-like_sf"/>
</dbReference>
<dbReference type="EMBL" id="UINC01174821">
    <property type="protein sequence ID" value="SVD81139.1"/>
    <property type="molecule type" value="Genomic_DNA"/>
</dbReference>
<proteinExistence type="predicted"/>
<gene>
    <name evidence="1" type="ORF">METZ01_LOCUS433993</name>
</gene>
<dbReference type="AlphaFoldDB" id="A0A382YDS3"/>